<dbReference type="InterPro" id="IPR009057">
    <property type="entry name" value="Homeodomain-like_sf"/>
</dbReference>
<dbReference type="PROSITE" id="PS00041">
    <property type="entry name" value="HTH_ARAC_FAMILY_1"/>
    <property type="match status" value="1"/>
</dbReference>
<name>A0ABR6F084_9SPHI</name>
<proteinExistence type="predicted"/>
<dbReference type="PANTHER" id="PTHR47893:SF1">
    <property type="entry name" value="REGULATORY PROTEIN PCHR"/>
    <property type="match status" value="1"/>
</dbReference>
<dbReference type="PROSITE" id="PS01124">
    <property type="entry name" value="HTH_ARAC_FAMILY_2"/>
    <property type="match status" value="1"/>
</dbReference>
<gene>
    <name evidence="5" type="ORF">GM920_18640</name>
</gene>
<evidence type="ECO:0000259" key="4">
    <source>
        <dbReference type="PROSITE" id="PS01124"/>
    </source>
</evidence>
<dbReference type="InterPro" id="IPR018062">
    <property type="entry name" value="HTH_AraC-typ_CS"/>
</dbReference>
<keyword evidence="6" id="KW-1185">Reference proteome</keyword>
<dbReference type="Proteomes" id="UP000636110">
    <property type="component" value="Unassembled WGS sequence"/>
</dbReference>
<dbReference type="InterPro" id="IPR020449">
    <property type="entry name" value="Tscrpt_reg_AraC-type_HTH"/>
</dbReference>
<comment type="caution">
    <text evidence="5">The sequence shown here is derived from an EMBL/GenBank/DDBJ whole genome shotgun (WGS) entry which is preliminary data.</text>
</comment>
<dbReference type="Gene3D" id="1.10.10.60">
    <property type="entry name" value="Homeodomain-like"/>
    <property type="match status" value="2"/>
</dbReference>
<organism evidence="5 6">
    <name type="scientific">Pedobacter gandavensis</name>
    <dbReference type="NCBI Taxonomy" id="2679963"/>
    <lineage>
        <taxon>Bacteria</taxon>
        <taxon>Pseudomonadati</taxon>
        <taxon>Bacteroidota</taxon>
        <taxon>Sphingobacteriia</taxon>
        <taxon>Sphingobacteriales</taxon>
        <taxon>Sphingobacteriaceae</taxon>
        <taxon>Pedobacter</taxon>
    </lineage>
</organism>
<keyword evidence="2" id="KW-0238">DNA-binding</keyword>
<dbReference type="PRINTS" id="PR00032">
    <property type="entry name" value="HTHARAC"/>
</dbReference>
<evidence type="ECO:0000256" key="2">
    <source>
        <dbReference type="ARBA" id="ARBA00023125"/>
    </source>
</evidence>
<dbReference type="InterPro" id="IPR053142">
    <property type="entry name" value="PchR_regulatory_protein"/>
</dbReference>
<dbReference type="RefSeq" id="WP_182960284.1">
    <property type="nucleotide sequence ID" value="NZ_WNXC01000007.1"/>
</dbReference>
<dbReference type="SUPFAM" id="SSF46689">
    <property type="entry name" value="Homeodomain-like"/>
    <property type="match status" value="2"/>
</dbReference>
<dbReference type="PANTHER" id="PTHR47893">
    <property type="entry name" value="REGULATORY PROTEIN PCHR"/>
    <property type="match status" value="1"/>
</dbReference>
<sequence length="323" mass="36796">MTQKGEQMTPKGEIKDRPFYGSRDLAIGYSKKNTALSAEQGAILLQEQVNHRGYQMIFVLKGKLSFDEDGQASTLPLLESQQYNLLWSSGKSAFPKGLADESNEIVFVEISPDFLSRYLPDDHPAAIHLQSEQEATTNPVILFSSQHLHITPEINAILNGIENSPHTGFCERLFLESKVIELLAIKISQLELLQQQPSPRLKQEELDKMQEAREILIQNIDRPFSLRTLAHMVGTNEFNLKKQFKAVYGNTVYGYLNQYKMEQAKAMLLQGDSRISEVSEKMGYKHATHFTSAFKKYFGYLPHKIKMFVLLFDPEICLVLFTT</sequence>
<evidence type="ECO:0000313" key="5">
    <source>
        <dbReference type="EMBL" id="MBB2150922.1"/>
    </source>
</evidence>
<protein>
    <submittedName>
        <fullName evidence="5">Helix-turn-helix domain-containing protein</fullName>
    </submittedName>
</protein>
<keyword evidence="3" id="KW-0804">Transcription</keyword>
<dbReference type="EMBL" id="WNXC01000007">
    <property type="protein sequence ID" value="MBB2150922.1"/>
    <property type="molecule type" value="Genomic_DNA"/>
</dbReference>
<reference evidence="5 6" key="1">
    <citation type="submission" date="2019-11" db="EMBL/GenBank/DDBJ databases">
        <title>Description of Pedobacter sp. LMG 31462T.</title>
        <authorList>
            <person name="Carlier A."/>
            <person name="Qi S."/>
            <person name="Vandamme P."/>
        </authorList>
    </citation>
    <scope>NUCLEOTIDE SEQUENCE [LARGE SCALE GENOMIC DNA]</scope>
    <source>
        <strain evidence="5 6">LMG 31462</strain>
    </source>
</reference>
<evidence type="ECO:0000256" key="1">
    <source>
        <dbReference type="ARBA" id="ARBA00023015"/>
    </source>
</evidence>
<dbReference type="SMART" id="SM00342">
    <property type="entry name" value="HTH_ARAC"/>
    <property type="match status" value="1"/>
</dbReference>
<evidence type="ECO:0000313" key="6">
    <source>
        <dbReference type="Proteomes" id="UP000636110"/>
    </source>
</evidence>
<accession>A0ABR6F084</accession>
<keyword evidence="1" id="KW-0805">Transcription regulation</keyword>
<dbReference type="InterPro" id="IPR018060">
    <property type="entry name" value="HTH_AraC"/>
</dbReference>
<dbReference type="Pfam" id="PF12833">
    <property type="entry name" value="HTH_18"/>
    <property type="match status" value="1"/>
</dbReference>
<evidence type="ECO:0000256" key="3">
    <source>
        <dbReference type="ARBA" id="ARBA00023163"/>
    </source>
</evidence>
<feature type="domain" description="HTH araC/xylS-type" evidence="4">
    <location>
        <begin position="210"/>
        <end position="308"/>
    </location>
</feature>